<gene>
    <name evidence="1" type="ORF">M094_1739</name>
    <name evidence="2" type="ORF">M094_4240</name>
</gene>
<dbReference type="EMBL" id="JNHN01000174">
    <property type="protein sequence ID" value="KDS50808.1"/>
    <property type="molecule type" value="Genomic_DNA"/>
</dbReference>
<accession>A0A078RZP9</accession>
<organism evidence="1 3">
    <name type="scientific">Bacteroides uniformis str. 3978 T3 ii</name>
    <dbReference type="NCBI Taxonomy" id="1339349"/>
    <lineage>
        <taxon>Bacteria</taxon>
        <taxon>Pseudomonadati</taxon>
        <taxon>Bacteroidota</taxon>
        <taxon>Bacteroidia</taxon>
        <taxon>Bacteroidales</taxon>
        <taxon>Bacteroidaceae</taxon>
        <taxon>Bacteroides</taxon>
    </lineage>
</organism>
<comment type="caution">
    <text evidence="1">The sequence shown here is derived from an EMBL/GenBank/DDBJ whole genome shotgun (WGS) entry which is preliminary data.</text>
</comment>
<dbReference type="AlphaFoldDB" id="A0A078RZP9"/>
<protein>
    <submittedName>
        <fullName evidence="1">Uncharacterized protein</fullName>
    </submittedName>
</protein>
<evidence type="ECO:0000313" key="1">
    <source>
        <dbReference type="EMBL" id="KDS50808.1"/>
    </source>
</evidence>
<reference evidence="1 3" key="1">
    <citation type="submission" date="2014-04" db="EMBL/GenBank/DDBJ databases">
        <authorList>
            <person name="Sears C."/>
            <person name="Carroll K."/>
            <person name="Sack B.R."/>
            <person name="Qadri F."/>
            <person name="Myers L.L."/>
            <person name="Chung G.-T."/>
            <person name="Escheverria P."/>
            <person name="Fraser C.M."/>
            <person name="Sadzewicz L."/>
            <person name="Shefchek K.A."/>
            <person name="Tallon L."/>
            <person name="Das S.P."/>
            <person name="Daugherty S."/>
            <person name="Mongodin E.F."/>
        </authorList>
    </citation>
    <scope>NUCLEOTIDE SEQUENCE [LARGE SCALE GENOMIC DNA]</scope>
    <source>
        <strain evidence="1 3">3978 T3 ii</strain>
    </source>
</reference>
<proteinExistence type="predicted"/>
<dbReference type="PATRIC" id="fig|1339349.3.peg.1027"/>
<evidence type="ECO:0000313" key="2">
    <source>
        <dbReference type="EMBL" id="KDS55075.1"/>
    </source>
</evidence>
<dbReference type="Proteomes" id="UP000028013">
    <property type="component" value="Unassembled WGS sequence"/>
</dbReference>
<dbReference type="EMBL" id="JNHN01000118">
    <property type="protein sequence ID" value="KDS55075.1"/>
    <property type="molecule type" value="Genomic_DNA"/>
</dbReference>
<evidence type="ECO:0000313" key="3">
    <source>
        <dbReference type="Proteomes" id="UP000028013"/>
    </source>
</evidence>
<sequence>MFGSNASSACPEYIICLMQTHHPFYREWMMRFLYVLFFKRNTSVYH</sequence>
<name>A0A078RZP9_BACUN</name>